<comment type="caution">
    <text evidence="1">The sequence shown here is derived from an EMBL/GenBank/DDBJ whole genome shotgun (WGS) entry which is preliminary data.</text>
</comment>
<evidence type="ECO:0000313" key="2">
    <source>
        <dbReference type="Proteomes" id="UP000288024"/>
    </source>
</evidence>
<sequence>MNQKTEKIISGFCGFWELISEKCSYSIGEPPKAGTYQLKIDKGKVQFHVSWVDKDSKKFQVEFSGIPNGIKYPYEDNPHVDTVKYEITSAGDFMSIAYKGNLIINEASRVLSEDGNFLYVTQKVLGPDGELHANSSVYKRQVML</sequence>
<keyword evidence="2" id="KW-1185">Reference proteome</keyword>
<gene>
    <name evidence="1" type="ORF">EM808_18520</name>
</gene>
<reference evidence="1 2" key="1">
    <citation type="submission" date="2019-01" db="EMBL/GenBank/DDBJ databases">
        <title>Bacillus sp. M5HDSG1-1, whole genome shotgun sequence.</title>
        <authorList>
            <person name="Tuo L."/>
        </authorList>
    </citation>
    <scope>NUCLEOTIDE SEQUENCE [LARGE SCALE GENOMIC DNA]</scope>
    <source>
        <strain evidence="1 2">M5HDSG1-1</strain>
    </source>
</reference>
<protein>
    <recommendedName>
        <fullName evidence="3">Lipocalin-like domain-containing protein</fullName>
    </recommendedName>
</protein>
<accession>A0A3S2U8M0</accession>
<evidence type="ECO:0008006" key="3">
    <source>
        <dbReference type="Google" id="ProtNLM"/>
    </source>
</evidence>
<proteinExistence type="predicted"/>
<dbReference type="RefSeq" id="WP_127739694.1">
    <property type="nucleotide sequence ID" value="NZ_RZTZ01000008.1"/>
</dbReference>
<dbReference type="EMBL" id="RZTZ01000008">
    <property type="protein sequence ID" value="RVT59914.1"/>
    <property type="molecule type" value="Genomic_DNA"/>
</dbReference>
<dbReference type="Proteomes" id="UP000288024">
    <property type="component" value="Unassembled WGS sequence"/>
</dbReference>
<organism evidence="1 2">
    <name type="scientific">Niallia taxi</name>
    <dbReference type="NCBI Taxonomy" id="2499688"/>
    <lineage>
        <taxon>Bacteria</taxon>
        <taxon>Bacillati</taxon>
        <taxon>Bacillota</taxon>
        <taxon>Bacilli</taxon>
        <taxon>Bacillales</taxon>
        <taxon>Bacillaceae</taxon>
        <taxon>Niallia</taxon>
    </lineage>
</organism>
<name>A0A3S2U8M0_9BACI</name>
<evidence type="ECO:0000313" key="1">
    <source>
        <dbReference type="EMBL" id="RVT59914.1"/>
    </source>
</evidence>
<dbReference type="AlphaFoldDB" id="A0A3S2U8M0"/>